<evidence type="ECO:0000256" key="3">
    <source>
        <dbReference type="ARBA" id="ARBA00022679"/>
    </source>
</evidence>
<feature type="binding site" evidence="7">
    <location>
        <position position="103"/>
    </location>
    <ligand>
        <name>ATP</name>
        <dbReference type="ChEBI" id="CHEBI:30616"/>
    </ligand>
</feature>
<feature type="binding site" evidence="7">
    <location>
        <position position="86"/>
    </location>
    <ligand>
        <name>ATP</name>
        <dbReference type="ChEBI" id="CHEBI:30616"/>
    </ligand>
</feature>
<keyword evidence="5 10" id="KW-0418">Kinase</keyword>
<evidence type="ECO:0000256" key="2">
    <source>
        <dbReference type="ARBA" id="ARBA00008142"/>
    </source>
</evidence>
<dbReference type="InterPro" id="IPR001564">
    <property type="entry name" value="Nucleoside_diP_kinase"/>
</dbReference>
<dbReference type="PANTHER" id="PTHR46161">
    <property type="entry name" value="NUCLEOSIDE DIPHOSPHATE KINASE"/>
    <property type="match status" value="1"/>
</dbReference>
<feature type="binding site" evidence="7">
    <location>
        <position position="58"/>
    </location>
    <ligand>
        <name>ATP</name>
        <dbReference type="ChEBI" id="CHEBI:30616"/>
    </ligand>
</feature>
<dbReference type="InterPro" id="IPR036850">
    <property type="entry name" value="NDK-like_dom_sf"/>
</dbReference>
<dbReference type="AlphaFoldDB" id="A0A1F5VV82"/>
<dbReference type="SUPFAM" id="SSF54919">
    <property type="entry name" value="Nucleoside diphosphate kinase, NDK"/>
    <property type="match status" value="1"/>
</dbReference>
<dbReference type="STRING" id="1817863.A2Y62_07355"/>
<evidence type="ECO:0000256" key="4">
    <source>
        <dbReference type="ARBA" id="ARBA00022741"/>
    </source>
</evidence>
<dbReference type="Pfam" id="PF00334">
    <property type="entry name" value="NDK"/>
    <property type="match status" value="1"/>
</dbReference>
<dbReference type="GO" id="GO:0006183">
    <property type="term" value="P:GTP biosynthetic process"/>
    <property type="evidence" value="ECO:0007669"/>
    <property type="project" value="InterPro"/>
</dbReference>
<dbReference type="PANTHER" id="PTHR46161:SF3">
    <property type="entry name" value="NUCLEOSIDE DIPHOSPHATE KINASE DDB_G0292928-RELATED"/>
    <property type="match status" value="1"/>
</dbReference>
<accession>A0A1F5VV82</accession>
<feature type="binding site" evidence="7">
    <location>
        <position position="92"/>
    </location>
    <ligand>
        <name>ATP</name>
        <dbReference type="ChEBI" id="CHEBI:30616"/>
    </ligand>
</feature>
<proteinExistence type="inferred from homology"/>
<feature type="binding site" evidence="7">
    <location>
        <position position="10"/>
    </location>
    <ligand>
        <name>ATP</name>
        <dbReference type="ChEBI" id="CHEBI:30616"/>
    </ligand>
</feature>
<evidence type="ECO:0000256" key="1">
    <source>
        <dbReference type="ARBA" id="ARBA00001946"/>
    </source>
</evidence>
<gene>
    <name evidence="10" type="ORF">A2Y62_07355</name>
</gene>
<feature type="active site" description="Pros-phosphohistidine intermediate" evidence="7">
    <location>
        <position position="116"/>
    </location>
</feature>
<keyword evidence="4" id="KW-0547">Nucleotide-binding</keyword>
<comment type="caution">
    <text evidence="10">The sequence shown here is derived from an EMBL/GenBank/DDBJ whole genome shotgun (WGS) entry which is preliminary data.</text>
</comment>
<dbReference type="Proteomes" id="UP000178943">
    <property type="component" value="Unassembled WGS sequence"/>
</dbReference>
<dbReference type="PROSITE" id="PS51374">
    <property type="entry name" value="NDPK_LIKE"/>
    <property type="match status" value="1"/>
</dbReference>
<evidence type="ECO:0000256" key="5">
    <source>
        <dbReference type="ARBA" id="ARBA00022777"/>
    </source>
</evidence>
<dbReference type="FunFam" id="3.30.70.141:FF:000039">
    <property type="entry name" value="Nucleoside diphosphate kinase B"/>
    <property type="match status" value="1"/>
</dbReference>
<dbReference type="GO" id="GO:0006241">
    <property type="term" value="P:CTP biosynthetic process"/>
    <property type="evidence" value="ECO:0007669"/>
    <property type="project" value="InterPro"/>
</dbReference>
<organism evidence="10 11">
    <name type="scientific">Candidatus Fischerbacteria bacterium RBG_13_37_8</name>
    <dbReference type="NCBI Taxonomy" id="1817863"/>
    <lineage>
        <taxon>Bacteria</taxon>
        <taxon>Candidatus Fischeribacteriota</taxon>
    </lineage>
</organism>
<dbReference type="GO" id="GO:0005524">
    <property type="term" value="F:ATP binding"/>
    <property type="evidence" value="ECO:0007669"/>
    <property type="project" value="UniProtKB-KW"/>
</dbReference>
<sequence length="154" mass="17427">MQEHTLCIIKPDAISRNISGHIISMLEEHEFKILAFKMIKLTPADAKAFYFVHKDKPFYESLSDYMSSTAIIAMLLFKDNAIKDLRTLMGATNPRDALEGTIRKRYGISLEQNSIHGSDSSESANIEIPFFFSRYEISHLLLAPESSLNALIKT</sequence>
<dbReference type="EMBL" id="MFGW01000060">
    <property type="protein sequence ID" value="OGF67364.1"/>
    <property type="molecule type" value="Genomic_DNA"/>
</dbReference>
<dbReference type="GO" id="GO:0004550">
    <property type="term" value="F:nucleoside diphosphate kinase activity"/>
    <property type="evidence" value="ECO:0007669"/>
    <property type="project" value="InterPro"/>
</dbReference>
<evidence type="ECO:0000256" key="7">
    <source>
        <dbReference type="PROSITE-ProRule" id="PRU00706"/>
    </source>
</evidence>
<keyword evidence="6" id="KW-0067">ATP-binding</keyword>
<reference evidence="10 11" key="1">
    <citation type="journal article" date="2016" name="Nat. Commun.">
        <title>Thousands of microbial genomes shed light on interconnected biogeochemical processes in an aquifer system.</title>
        <authorList>
            <person name="Anantharaman K."/>
            <person name="Brown C.T."/>
            <person name="Hug L.A."/>
            <person name="Sharon I."/>
            <person name="Castelle C.J."/>
            <person name="Probst A.J."/>
            <person name="Thomas B.C."/>
            <person name="Singh A."/>
            <person name="Wilkins M.J."/>
            <person name="Karaoz U."/>
            <person name="Brodie E.L."/>
            <person name="Williams K.H."/>
            <person name="Hubbard S.S."/>
            <person name="Banfield J.F."/>
        </authorList>
    </citation>
    <scope>NUCLEOTIDE SEQUENCE [LARGE SCALE GENOMIC DNA]</scope>
</reference>
<comment type="similarity">
    <text evidence="2 7 8">Belongs to the NDK family.</text>
</comment>
<dbReference type="GO" id="GO:0006228">
    <property type="term" value="P:UTP biosynthetic process"/>
    <property type="evidence" value="ECO:0007669"/>
    <property type="project" value="InterPro"/>
</dbReference>
<evidence type="ECO:0000256" key="8">
    <source>
        <dbReference type="RuleBase" id="RU004011"/>
    </source>
</evidence>
<dbReference type="Gene3D" id="3.30.70.141">
    <property type="entry name" value="Nucleoside diphosphate kinase-like domain"/>
    <property type="match status" value="1"/>
</dbReference>
<evidence type="ECO:0000313" key="11">
    <source>
        <dbReference type="Proteomes" id="UP000178943"/>
    </source>
</evidence>
<keyword evidence="3" id="KW-0808">Transferase</keyword>
<name>A0A1F5VV82_9BACT</name>
<comment type="cofactor">
    <cofactor evidence="1">
        <name>Mg(2+)</name>
        <dbReference type="ChEBI" id="CHEBI:18420"/>
    </cofactor>
</comment>
<dbReference type="InterPro" id="IPR034907">
    <property type="entry name" value="NDK-like_dom"/>
</dbReference>
<evidence type="ECO:0000256" key="6">
    <source>
        <dbReference type="ARBA" id="ARBA00022840"/>
    </source>
</evidence>
<dbReference type="SMART" id="SM00562">
    <property type="entry name" value="NDK"/>
    <property type="match status" value="1"/>
</dbReference>
<protein>
    <submittedName>
        <fullName evidence="10">Nucleoside-diphosphate kinase</fullName>
    </submittedName>
</protein>
<feature type="binding site" evidence="7">
    <location>
        <position position="113"/>
    </location>
    <ligand>
        <name>ATP</name>
        <dbReference type="ChEBI" id="CHEBI:30616"/>
    </ligand>
</feature>
<dbReference type="NCBIfam" id="NF001908">
    <property type="entry name" value="PRK00668.1"/>
    <property type="match status" value="1"/>
</dbReference>
<evidence type="ECO:0000313" key="10">
    <source>
        <dbReference type="EMBL" id="OGF67364.1"/>
    </source>
</evidence>
<feature type="domain" description="Nucleoside diphosphate kinase-like" evidence="9">
    <location>
        <begin position="2"/>
        <end position="139"/>
    </location>
</feature>
<dbReference type="PRINTS" id="PR01243">
    <property type="entry name" value="NUCDPKINASE"/>
</dbReference>
<dbReference type="CDD" id="cd04413">
    <property type="entry name" value="NDPk_I"/>
    <property type="match status" value="1"/>
</dbReference>
<evidence type="ECO:0000259" key="9">
    <source>
        <dbReference type="SMART" id="SM00562"/>
    </source>
</evidence>